<organism evidence="2 3">
    <name type="scientific">Cotesia glomerata</name>
    <name type="common">Lepidopteran parasitic wasp</name>
    <name type="synonym">Apanteles glomeratus</name>
    <dbReference type="NCBI Taxonomy" id="32391"/>
    <lineage>
        <taxon>Eukaryota</taxon>
        <taxon>Metazoa</taxon>
        <taxon>Ecdysozoa</taxon>
        <taxon>Arthropoda</taxon>
        <taxon>Hexapoda</taxon>
        <taxon>Insecta</taxon>
        <taxon>Pterygota</taxon>
        <taxon>Neoptera</taxon>
        <taxon>Endopterygota</taxon>
        <taxon>Hymenoptera</taxon>
        <taxon>Apocrita</taxon>
        <taxon>Ichneumonoidea</taxon>
        <taxon>Braconidae</taxon>
        <taxon>Microgastrinae</taxon>
        <taxon>Cotesia</taxon>
    </lineage>
</organism>
<gene>
    <name evidence="2" type="ORF">KQX54_010464</name>
</gene>
<proteinExistence type="predicted"/>
<keyword evidence="3" id="KW-1185">Reference proteome</keyword>
<name>A0AAV7J0H6_COTGL</name>
<evidence type="ECO:0000313" key="2">
    <source>
        <dbReference type="EMBL" id="KAH0564233.1"/>
    </source>
</evidence>
<evidence type="ECO:0000256" key="1">
    <source>
        <dbReference type="SAM" id="MobiDB-lite"/>
    </source>
</evidence>
<protein>
    <submittedName>
        <fullName evidence="2">Uncharacterized protein</fullName>
    </submittedName>
</protein>
<dbReference type="EMBL" id="JAHXZJ010000002">
    <property type="protein sequence ID" value="KAH0564233.1"/>
    <property type="molecule type" value="Genomic_DNA"/>
</dbReference>
<accession>A0AAV7J0H6</accession>
<evidence type="ECO:0000313" key="3">
    <source>
        <dbReference type="Proteomes" id="UP000826195"/>
    </source>
</evidence>
<feature type="compositionally biased region" description="Basic residues" evidence="1">
    <location>
        <begin position="1"/>
        <end position="10"/>
    </location>
</feature>
<feature type="region of interest" description="Disordered" evidence="1">
    <location>
        <begin position="1"/>
        <end position="24"/>
    </location>
</feature>
<comment type="caution">
    <text evidence="2">The sequence shown here is derived from an EMBL/GenBank/DDBJ whole genome shotgun (WGS) entry which is preliminary data.</text>
</comment>
<sequence length="596" mass="68566">MDVGVKKHPKSTGGDMAQRRRRDRSAVAEMDQLVRELRLVRWPAHELYVGEADEKQLRRTNENPRIILSGSLTLLVTPLDTDLDSQGCWEYRVSNIKRVVDRGSFDSYTVSDMCIVKQAGDLMRYEKRRHLVAVQSLCSDASPSLPRSQPPVTTTTTTFCSIWIEYSTEAAQYRGNITFHPLFIAPKHKEHSLRGRTRVKMRGLLKTCLKQHDRSPTGNLLFRLESPGVEREGDKPYIHALLYLLQEDDVLLEQEQEHQEDNWNGKESTKRQVHSIASIMQAFYVCLPVNIPMFRRNTLKPSRDCLASAEIATSAATMWILSVLVIDFSSDVFSSIWWIPRLPVANQIIAVRLVEMPGIHVGTSLLLLSLCFDYLFFSSFSRWDFTLVFTSEIYPDSLMLLLHPRLPVERPTEHHPSPAGEETPVFAKLHLTLDILHRDQLNLPNDDREIIWETHRKCLWLSNAGEYLLDGALRDICRWIFSTYYIQFLSMIKDTFSSFPRSGSINITITTVGVYNYNNNHQEEGERGLRKRLRIQRHSSLRFAGQCPLEWRPFDAPLFRESPPLCPRVCNPVLTDAGRRGVRHPACPAPIRSFPW</sequence>
<dbReference type="AlphaFoldDB" id="A0AAV7J0H6"/>
<reference evidence="2 3" key="1">
    <citation type="journal article" date="2021" name="J. Hered.">
        <title>A chromosome-level genome assembly of the parasitoid wasp, Cotesia glomerata (Hymenoptera: Braconidae).</title>
        <authorList>
            <person name="Pinto B.J."/>
            <person name="Weis J.J."/>
            <person name="Gamble T."/>
            <person name="Ode P.J."/>
            <person name="Paul R."/>
            <person name="Zaspel J.M."/>
        </authorList>
    </citation>
    <scope>NUCLEOTIDE SEQUENCE [LARGE SCALE GENOMIC DNA]</scope>
    <source>
        <strain evidence="2">CgM1</strain>
    </source>
</reference>
<dbReference type="Proteomes" id="UP000826195">
    <property type="component" value="Unassembled WGS sequence"/>
</dbReference>